<keyword evidence="1" id="KW-0812">Transmembrane</keyword>
<dbReference type="Proteomes" id="UP001216390">
    <property type="component" value="Chromosome"/>
</dbReference>
<reference evidence="2" key="1">
    <citation type="submission" date="2023-01" db="EMBL/GenBank/DDBJ databases">
        <title>The diversity of Class Acidimicrobiia in South China Sea sediment environments and the proposal of Iamia marina sp. nov., a novel species of the genus Iamia.</title>
        <authorList>
            <person name="He Y."/>
            <person name="Tian X."/>
        </authorList>
    </citation>
    <scope>NUCLEOTIDE SEQUENCE</scope>
    <source>
        <strain evidence="2">DSM 19957</strain>
    </source>
</reference>
<accession>A0AAE9YBL2</accession>
<evidence type="ECO:0000313" key="2">
    <source>
        <dbReference type="EMBL" id="WCO65051.1"/>
    </source>
</evidence>
<organism evidence="2 3">
    <name type="scientific">Iamia majanohamensis</name>
    <dbReference type="NCBI Taxonomy" id="467976"/>
    <lineage>
        <taxon>Bacteria</taxon>
        <taxon>Bacillati</taxon>
        <taxon>Actinomycetota</taxon>
        <taxon>Acidimicrobiia</taxon>
        <taxon>Acidimicrobiales</taxon>
        <taxon>Iamiaceae</taxon>
        <taxon>Iamia</taxon>
    </lineage>
</organism>
<keyword evidence="1" id="KW-0472">Membrane</keyword>
<dbReference type="EMBL" id="CP116942">
    <property type="protein sequence ID" value="WCO65051.1"/>
    <property type="molecule type" value="Genomic_DNA"/>
</dbReference>
<protein>
    <submittedName>
        <fullName evidence="2">Uncharacterized protein</fullName>
    </submittedName>
</protein>
<dbReference type="KEGG" id="ima:PO878_11130"/>
<evidence type="ECO:0000256" key="1">
    <source>
        <dbReference type="SAM" id="Phobius"/>
    </source>
</evidence>
<evidence type="ECO:0000313" key="3">
    <source>
        <dbReference type="Proteomes" id="UP001216390"/>
    </source>
</evidence>
<dbReference type="AlphaFoldDB" id="A0AAE9YBL2"/>
<proteinExistence type="predicted"/>
<dbReference type="RefSeq" id="WP_272734576.1">
    <property type="nucleotide sequence ID" value="NZ_CP116942.1"/>
</dbReference>
<keyword evidence="1" id="KW-1133">Transmembrane helix</keyword>
<name>A0AAE9YBL2_9ACTN</name>
<feature type="transmembrane region" description="Helical" evidence="1">
    <location>
        <begin position="48"/>
        <end position="66"/>
    </location>
</feature>
<gene>
    <name evidence="2" type="ORF">PO878_11130</name>
</gene>
<sequence length="77" mass="8706">MPWCDGCDRFYKPGSLAPDGTCVHCGRFIASPDDEPDEPTDGPSRAPWHFYLLIVAVVVYLGWRLVQGIAWLAHRYL</sequence>
<keyword evidence="3" id="KW-1185">Reference proteome</keyword>